<comment type="similarity">
    <text evidence="1 2">Belongs to the enoyl-CoA hydratase/isomerase family.</text>
</comment>
<dbReference type="InterPro" id="IPR029045">
    <property type="entry name" value="ClpP/crotonase-like_dom_sf"/>
</dbReference>
<evidence type="ECO:0000256" key="2">
    <source>
        <dbReference type="RuleBase" id="RU003707"/>
    </source>
</evidence>
<dbReference type="PANTHER" id="PTHR11941">
    <property type="entry name" value="ENOYL-COA HYDRATASE-RELATED"/>
    <property type="match status" value="1"/>
</dbReference>
<protein>
    <submittedName>
        <fullName evidence="3">Related to enoyl-CoA hydratase</fullName>
    </submittedName>
</protein>
<sequence>MTVSQPRNMSPPKCSDVLVEYPIPYVLLVTINRPKQMNALPVATCFELDKLWKWFDGEDELRVGIITGSGTKAFSAGMDLKERELASATTDIGAWNEFYPPTGFAGLTRRTGKKPIIAAVNGNAHGGGFDIAINCDLVLASSNADFRLPDVLRGTAALQGTFPRIMRNFGLQRAMLLALTGYVLTAHEAKEWGLVVKVVESAKLIEEAIQLAGVIASVSPDSVIVSRSGVRQGWEGGSVEDAVRFTAEQYAENLMGGENLKEGLVAFRERRAPRWLPSKL</sequence>
<accession>A0A1E1L8E2</accession>
<dbReference type="InterPro" id="IPR001753">
    <property type="entry name" value="Enoyl-CoA_hydra/iso"/>
</dbReference>
<dbReference type="GO" id="GO:0006635">
    <property type="term" value="P:fatty acid beta-oxidation"/>
    <property type="evidence" value="ECO:0007669"/>
    <property type="project" value="TreeGrafter"/>
</dbReference>
<dbReference type="GO" id="GO:0003824">
    <property type="term" value="F:catalytic activity"/>
    <property type="evidence" value="ECO:0007669"/>
    <property type="project" value="InterPro"/>
</dbReference>
<dbReference type="CDD" id="cd06558">
    <property type="entry name" value="crotonase-like"/>
    <property type="match status" value="1"/>
</dbReference>
<keyword evidence="4" id="KW-1185">Reference proteome</keyword>
<dbReference type="PANTHER" id="PTHR11941:SF158">
    <property type="entry name" value="ENOYL-COA HYDRATASE (AFU_ORTHOLOGUE AFUA_2G10650)"/>
    <property type="match status" value="1"/>
</dbReference>
<reference evidence="4" key="1">
    <citation type="submission" date="2016-03" db="EMBL/GenBank/DDBJ databases">
        <authorList>
            <person name="Guldener U."/>
        </authorList>
    </citation>
    <scope>NUCLEOTIDE SEQUENCE [LARGE SCALE GENOMIC DNA]</scope>
    <source>
        <strain evidence="4">04CH-RAC-A.6.1</strain>
    </source>
</reference>
<name>A0A1E1L8E2_9HELO</name>
<dbReference type="InterPro" id="IPR018376">
    <property type="entry name" value="Enoyl-CoA_hyd/isom_CS"/>
</dbReference>
<evidence type="ECO:0000313" key="3">
    <source>
        <dbReference type="EMBL" id="CZT06823.1"/>
    </source>
</evidence>
<organism evidence="3 4">
    <name type="scientific">Rhynchosporium agropyri</name>
    <dbReference type="NCBI Taxonomy" id="914238"/>
    <lineage>
        <taxon>Eukaryota</taxon>
        <taxon>Fungi</taxon>
        <taxon>Dikarya</taxon>
        <taxon>Ascomycota</taxon>
        <taxon>Pezizomycotina</taxon>
        <taxon>Leotiomycetes</taxon>
        <taxon>Helotiales</taxon>
        <taxon>Ploettnerulaceae</taxon>
        <taxon>Rhynchosporium</taxon>
    </lineage>
</organism>
<dbReference type="Proteomes" id="UP000178912">
    <property type="component" value="Unassembled WGS sequence"/>
</dbReference>
<gene>
    <name evidence="3" type="ORF">RAG0_12462</name>
</gene>
<dbReference type="EMBL" id="FJUX01000089">
    <property type="protein sequence ID" value="CZT06823.1"/>
    <property type="molecule type" value="Genomic_DNA"/>
</dbReference>
<dbReference type="Pfam" id="PF00378">
    <property type="entry name" value="ECH_1"/>
    <property type="match status" value="1"/>
</dbReference>
<evidence type="ECO:0000256" key="1">
    <source>
        <dbReference type="ARBA" id="ARBA00005254"/>
    </source>
</evidence>
<dbReference type="GO" id="GO:0005739">
    <property type="term" value="C:mitochondrion"/>
    <property type="evidence" value="ECO:0007669"/>
    <property type="project" value="TreeGrafter"/>
</dbReference>
<dbReference type="SUPFAM" id="SSF52096">
    <property type="entry name" value="ClpP/crotonase"/>
    <property type="match status" value="1"/>
</dbReference>
<dbReference type="AlphaFoldDB" id="A0A1E1L8E2"/>
<dbReference type="PROSITE" id="PS00166">
    <property type="entry name" value="ENOYL_COA_HYDRATASE"/>
    <property type="match status" value="1"/>
</dbReference>
<proteinExistence type="inferred from homology"/>
<dbReference type="OrthoDB" id="2139957at2759"/>
<dbReference type="Gene3D" id="3.90.226.10">
    <property type="entry name" value="2-enoyl-CoA Hydratase, Chain A, domain 1"/>
    <property type="match status" value="1"/>
</dbReference>
<evidence type="ECO:0000313" key="4">
    <source>
        <dbReference type="Proteomes" id="UP000178912"/>
    </source>
</evidence>